<evidence type="ECO:0000313" key="3">
    <source>
        <dbReference type="Proteomes" id="UP000629619"/>
    </source>
</evidence>
<dbReference type="AlphaFoldDB" id="A0A919NDJ2"/>
<dbReference type="InterPro" id="IPR045825">
    <property type="entry name" value="RamS"/>
</dbReference>
<evidence type="ECO:0000313" key="2">
    <source>
        <dbReference type="EMBL" id="GIF08928.1"/>
    </source>
</evidence>
<dbReference type="Proteomes" id="UP000629619">
    <property type="component" value="Unassembled WGS sequence"/>
</dbReference>
<keyword evidence="3" id="KW-1185">Reference proteome</keyword>
<name>A0A919NDJ2_9ACTN</name>
<sequence>MALLDLQGLEMTGGPETGGGSSSSTGCGVESTASLVVCAASSLSLVTCH</sequence>
<accession>A0A919NDJ2</accession>
<reference evidence="2" key="1">
    <citation type="submission" date="2021-01" db="EMBL/GenBank/DDBJ databases">
        <title>Whole genome shotgun sequence of Actinoplanes siamensis NBRC 109076.</title>
        <authorList>
            <person name="Komaki H."/>
            <person name="Tamura T."/>
        </authorList>
    </citation>
    <scope>NUCLEOTIDE SEQUENCE</scope>
    <source>
        <strain evidence="2">NBRC 109076</strain>
    </source>
</reference>
<dbReference type="RefSeq" id="WP_203684269.1">
    <property type="nucleotide sequence ID" value="NZ_BOMW01000070.1"/>
</dbReference>
<protein>
    <recommendedName>
        <fullName evidence="4">SapB/AmfS family lantipeptide</fullName>
    </recommendedName>
</protein>
<organism evidence="2 3">
    <name type="scientific">Actinoplanes siamensis</name>
    <dbReference type="NCBI Taxonomy" id="1223317"/>
    <lineage>
        <taxon>Bacteria</taxon>
        <taxon>Bacillati</taxon>
        <taxon>Actinomycetota</taxon>
        <taxon>Actinomycetes</taxon>
        <taxon>Micromonosporales</taxon>
        <taxon>Micromonosporaceae</taxon>
        <taxon>Actinoplanes</taxon>
    </lineage>
</organism>
<dbReference type="NCBIfam" id="NF038159">
    <property type="entry name" value="lanthi_III_b"/>
    <property type="match status" value="1"/>
</dbReference>
<dbReference type="EMBL" id="BOMW01000070">
    <property type="protein sequence ID" value="GIF08928.1"/>
    <property type="molecule type" value="Genomic_DNA"/>
</dbReference>
<dbReference type="Pfam" id="PF19402">
    <property type="entry name" value="RamS"/>
    <property type="match status" value="1"/>
</dbReference>
<evidence type="ECO:0000256" key="1">
    <source>
        <dbReference type="SAM" id="MobiDB-lite"/>
    </source>
</evidence>
<dbReference type="NCBIfam" id="NF033212">
    <property type="entry name" value="SapB_AmfS_lanti"/>
    <property type="match status" value="1"/>
</dbReference>
<feature type="region of interest" description="Disordered" evidence="1">
    <location>
        <begin position="1"/>
        <end position="28"/>
    </location>
</feature>
<evidence type="ECO:0008006" key="4">
    <source>
        <dbReference type="Google" id="ProtNLM"/>
    </source>
</evidence>
<comment type="caution">
    <text evidence="2">The sequence shown here is derived from an EMBL/GenBank/DDBJ whole genome shotgun (WGS) entry which is preliminary data.</text>
</comment>
<gene>
    <name evidence="2" type="ORF">Asi03nite_64660</name>
</gene>
<proteinExistence type="predicted"/>